<name>A0ACD3B4X5_9AGAR</name>
<keyword evidence="2" id="KW-1185">Reference proteome</keyword>
<evidence type="ECO:0000313" key="1">
    <source>
        <dbReference type="EMBL" id="TFK72689.1"/>
    </source>
</evidence>
<organism evidence="1 2">
    <name type="scientific">Pluteus cervinus</name>
    <dbReference type="NCBI Taxonomy" id="181527"/>
    <lineage>
        <taxon>Eukaryota</taxon>
        <taxon>Fungi</taxon>
        <taxon>Dikarya</taxon>
        <taxon>Basidiomycota</taxon>
        <taxon>Agaricomycotina</taxon>
        <taxon>Agaricomycetes</taxon>
        <taxon>Agaricomycetidae</taxon>
        <taxon>Agaricales</taxon>
        <taxon>Pluteineae</taxon>
        <taxon>Pluteaceae</taxon>
        <taxon>Pluteus</taxon>
    </lineage>
</organism>
<sequence length="204" mass="22388">MGCPAVDNSSTSSSLCFLTWLKKLLLKAFMESGSASLVPKPCPRLLLRRPGLLPPVYSFLSSSGFFLSSHQLNKFKPIYSHPSRSLSSSQSAPYWVTIRDISSTGVMPSTYIPRTSYPGPQVQSMSWQGMTGSSGISSLDLDSLRSSPQSATERSMQFPLRTSLSRPMTESLFHPFFILLSFLSPLMNPIPGSLRGHCRSRGDS</sequence>
<dbReference type="EMBL" id="ML208283">
    <property type="protein sequence ID" value="TFK72689.1"/>
    <property type="molecule type" value="Genomic_DNA"/>
</dbReference>
<gene>
    <name evidence="1" type="ORF">BDN72DRAFT_305325</name>
</gene>
<evidence type="ECO:0000313" key="2">
    <source>
        <dbReference type="Proteomes" id="UP000308600"/>
    </source>
</evidence>
<accession>A0ACD3B4X5</accession>
<protein>
    <submittedName>
        <fullName evidence="1">Uncharacterized protein</fullName>
    </submittedName>
</protein>
<reference evidence="1 2" key="1">
    <citation type="journal article" date="2019" name="Nat. Ecol. Evol.">
        <title>Megaphylogeny resolves global patterns of mushroom evolution.</title>
        <authorList>
            <person name="Varga T."/>
            <person name="Krizsan K."/>
            <person name="Foldi C."/>
            <person name="Dima B."/>
            <person name="Sanchez-Garcia M."/>
            <person name="Sanchez-Ramirez S."/>
            <person name="Szollosi G.J."/>
            <person name="Szarkandi J.G."/>
            <person name="Papp V."/>
            <person name="Albert L."/>
            <person name="Andreopoulos W."/>
            <person name="Angelini C."/>
            <person name="Antonin V."/>
            <person name="Barry K.W."/>
            <person name="Bougher N.L."/>
            <person name="Buchanan P."/>
            <person name="Buyck B."/>
            <person name="Bense V."/>
            <person name="Catcheside P."/>
            <person name="Chovatia M."/>
            <person name="Cooper J."/>
            <person name="Damon W."/>
            <person name="Desjardin D."/>
            <person name="Finy P."/>
            <person name="Geml J."/>
            <person name="Haridas S."/>
            <person name="Hughes K."/>
            <person name="Justo A."/>
            <person name="Karasinski D."/>
            <person name="Kautmanova I."/>
            <person name="Kiss B."/>
            <person name="Kocsube S."/>
            <person name="Kotiranta H."/>
            <person name="LaButti K.M."/>
            <person name="Lechner B.E."/>
            <person name="Liimatainen K."/>
            <person name="Lipzen A."/>
            <person name="Lukacs Z."/>
            <person name="Mihaltcheva S."/>
            <person name="Morgado L.N."/>
            <person name="Niskanen T."/>
            <person name="Noordeloos M.E."/>
            <person name="Ohm R.A."/>
            <person name="Ortiz-Santana B."/>
            <person name="Ovrebo C."/>
            <person name="Racz N."/>
            <person name="Riley R."/>
            <person name="Savchenko A."/>
            <person name="Shiryaev A."/>
            <person name="Soop K."/>
            <person name="Spirin V."/>
            <person name="Szebenyi C."/>
            <person name="Tomsovsky M."/>
            <person name="Tulloss R.E."/>
            <person name="Uehling J."/>
            <person name="Grigoriev I.V."/>
            <person name="Vagvolgyi C."/>
            <person name="Papp T."/>
            <person name="Martin F.M."/>
            <person name="Miettinen O."/>
            <person name="Hibbett D.S."/>
            <person name="Nagy L.G."/>
        </authorList>
    </citation>
    <scope>NUCLEOTIDE SEQUENCE [LARGE SCALE GENOMIC DNA]</scope>
    <source>
        <strain evidence="1 2">NL-1719</strain>
    </source>
</reference>
<dbReference type="Proteomes" id="UP000308600">
    <property type="component" value="Unassembled WGS sequence"/>
</dbReference>
<proteinExistence type="predicted"/>